<dbReference type="FunFam" id="3.40.190.290:FF:000012">
    <property type="entry name" value="Transcriptional regulator, LysR family"/>
    <property type="match status" value="1"/>
</dbReference>
<dbReference type="CDD" id="cd08474">
    <property type="entry name" value="PBP2_CrgA_like_5"/>
    <property type="match status" value="1"/>
</dbReference>
<evidence type="ECO:0000256" key="4">
    <source>
        <dbReference type="ARBA" id="ARBA00023163"/>
    </source>
</evidence>
<dbReference type="InterPro" id="IPR036390">
    <property type="entry name" value="WH_DNA-bd_sf"/>
</dbReference>
<dbReference type="FunFam" id="1.10.10.10:FF:000001">
    <property type="entry name" value="LysR family transcriptional regulator"/>
    <property type="match status" value="1"/>
</dbReference>
<dbReference type="Pfam" id="PF00126">
    <property type="entry name" value="HTH_1"/>
    <property type="match status" value="1"/>
</dbReference>
<dbReference type="GO" id="GO:0006351">
    <property type="term" value="P:DNA-templated transcription"/>
    <property type="evidence" value="ECO:0007669"/>
    <property type="project" value="TreeGrafter"/>
</dbReference>
<dbReference type="InterPro" id="IPR005119">
    <property type="entry name" value="LysR_subst-bd"/>
</dbReference>
<dbReference type="GO" id="GO:0003700">
    <property type="term" value="F:DNA-binding transcription factor activity"/>
    <property type="evidence" value="ECO:0007669"/>
    <property type="project" value="InterPro"/>
</dbReference>
<name>A0A1H1IJS3_9BURK</name>
<protein>
    <submittedName>
        <fullName evidence="6">Transcriptional regulator, LysR family</fullName>
    </submittedName>
</protein>
<dbReference type="PROSITE" id="PS50931">
    <property type="entry name" value="HTH_LYSR"/>
    <property type="match status" value="1"/>
</dbReference>
<evidence type="ECO:0000313" key="6">
    <source>
        <dbReference type="EMBL" id="SDR38015.1"/>
    </source>
</evidence>
<evidence type="ECO:0000256" key="2">
    <source>
        <dbReference type="ARBA" id="ARBA00023015"/>
    </source>
</evidence>
<feature type="domain" description="HTH lysR-type" evidence="5">
    <location>
        <begin position="4"/>
        <end position="61"/>
    </location>
</feature>
<keyword evidence="2" id="KW-0805">Transcription regulation</keyword>
<dbReference type="Gene3D" id="1.10.10.10">
    <property type="entry name" value="Winged helix-like DNA-binding domain superfamily/Winged helix DNA-binding domain"/>
    <property type="match status" value="1"/>
</dbReference>
<accession>A0A1H1IJS3</accession>
<dbReference type="InterPro" id="IPR036388">
    <property type="entry name" value="WH-like_DNA-bd_sf"/>
</dbReference>
<keyword evidence="4" id="KW-0804">Transcription</keyword>
<dbReference type="EMBL" id="FNKP01000002">
    <property type="protein sequence ID" value="SDR38015.1"/>
    <property type="molecule type" value="Genomic_DNA"/>
</dbReference>
<dbReference type="AlphaFoldDB" id="A0A1H1IJS3"/>
<dbReference type="PRINTS" id="PR00039">
    <property type="entry name" value="HTHLYSR"/>
</dbReference>
<dbReference type="InterPro" id="IPR058163">
    <property type="entry name" value="LysR-type_TF_proteobact-type"/>
</dbReference>
<reference evidence="7" key="1">
    <citation type="submission" date="2016-10" db="EMBL/GenBank/DDBJ databases">
        <authorList>
            <person name="Varghese N."/>
        </authorList>
    </citation>
    <scope>NUCLEOTIDE SEQUENCE [LARGE SCALE GENOMIC DNA]</scope>
    <source>
        <strain evidence="7">GAS106B</strain>
    </source>
</reference>
<proteinExistence type="inferred from homology"/>
<organism evidence="6 7">
    <name type="scientific">Paraburkholderia fungorum</name>
    <dbReference type="NCBI Taxonomy" id="134537"/>
    <lineage>
        <taxon>Bacteria</taxon>
        <taxon>Pseudomonadati</taxon>
        <taxon>Pseudomonadota</taxon>
        <taxon>Betaproteobacteria</taxon>
        <taxon>Burkholderiales</taxon>
        <taxon>Burkholderiaceae</taxon>
        <taxon>Paraburkholderia</taxon>
    </lineage>
</organism>
<dbReference type="GO" id="GO:0043565">
    <property type="term" value="F:sequence-specific DNA binding"/>
    <property type="evidence" value="ECO:0007669"/>
    <property type="project" value="TreeGrafter"/>
</dbReference>
<evidence type="ECO:0000256" key="3">
    <source>
        <dbReference type="ARBA" id="ARBA00023125"/>
    </source>
</evidence>
<dbReference type="SUPFAM" id="SSF46785">
    <property type="entry name" value="Winged helix' DNA-binding domain"/>
    <property type="match status" value="1"/>
</dbReference>
<sequence length="302" mass="33990">MRRESYNDLLALIVVARERSFTRAAAQLGVSQSALSHTIRSLETRLGLRLLTRTTRSVAPTEAGERLLQTIAPRFEEIDAELAAVTEFRDKPAGTIRITATDYATETVLWPRLSKVLHDYPDIKVEITTDYGLSDIVADRYDIGVRHGDQVARDMIAVRLAPEMRMAIVGTPEYLAKHARPKKPQDLTRHQCINLRLPTLGGFYPWELKKGSREVQVRVDGQLAFNGTYQMLAAALSGYGLAYIPADLAQEHVEAGRLVKVLEEWCPVFPGLHACYATRREFSRAMTVVIDAIRYRHDESKT</sequence>
<keyword evidence="7" id="KW-1185">Reference proteome</keyword>
<comment type="similarity">
    <text evidence="1">Belongs to the LysR transcriptional regulatory family.</text>
</comment>
<evidence type="ECO:0000256" key="1">
    <source>
        <dbReference type="ARBA" id="ARBA00009437"/>
    </source>
</evidence>
<keyword evidence="3" id="KW-0238">DNA-binding</keyword>
<gene>
    <name evidence="6" type="ORF">SAMN05443245_5293</name>
</gene>
<evidence type="ECO:0000313" key="7">
    <source>
        <dbReference type="Proteomes" id="UP000183487"/>
    </source>
</evidence>
<dbReference type="Gene3D" id="3.40.190.290">
    <property type="match status" value="1"/>
</dbReference>
<dbReference type="InterPro" id="IPR000847">
    <property type="entry name" value="LysR_HTH_N"/>
</dbReference>
<dbReference type="OrthoDB" id="5525645at2"/>
<dbReference type="PANTHER" id="PTHR30537">
    <property type="entry name" value="HTH-TYPE TRANSCRIPTIONAL REGULATOR"/>
    <property type="match status" value="1"/>
</dbReference>
<evidence type="ECO:0000259" key="5">
    <source>
        <dbReference type="PROSITE" id="PS50931"/>
    </source>
</evidence>
<dbReference type="Pfam" id="PF03466">
    <property type="entry name" value="LysR_substrate"/>
    <property type="match status" value="1"/>
</dbReference>
<dbReference type="PANTHER" id="PTHR30537:SF1">
    <property type="entry name" value="HTH-TYPE TRANSCRIPTIONAL REGULATOR PGRR"/>
    <property type="match status" value="1"/>
</dbReference>
<dbReference type="Proteomes" id="UP000183487">
    <property type="component" value="Unassembled WGS sequence"/>
</dbReference>
<dbReference type="RefSeq" id="WP_074770096.1">
    <property type="nucleotide sequence ID" value="NZ_FNKP01000002.1"/>
</dbReference>
<dbReference type="SUPFAM" id="SSF53850">
    <property type="entry name" value="Periplasmic binding protein-like II"/>
    <property type="match status" value="1"/>
</dbReference>